<dbReference type="SUPFAM" id="SSF81383">
    <property type="entry name" value="F-box domain"/>
    <property type="match status" value="1"/>
</dbReference>
<dbReference type="InterPro" id="IPR032675">
    <property type="entry name" value="LRR_dom_sf"/>
</dbReference>
<dbReference type="SUPFAM" id="SSF52047">
    <property type="entry name" value="RNI-like"/>
    <property type="match status" value="1"/>
</dbReference>
<comment type="caution">
    <text evidence="2">The sequence shown here is derived from an EMBL/GenBank/DDBJ whole genome shotgun (WGS) entry which is preliminary data.</text>
</comment>
<dbReference type="Proteomes" id="UP001229421">
    <property type="component" value="Unassembled WGS sequence"/>
</dbReference>
<keyword evidence="3" id="KW-1185">Reference proteome</keyword>
<dbReference type="CDD" id="cd22159">
    <property type="entry name" value="F-box_AtTIR1-like"/>
    <property type="match status" value="1"/>
</dbReference>
<dbReference type="PANTHER" id="PTHR13318:SF182">
    <property type="entry name" value="F-BOX_LRR-REPEAT PROTEIN 14"/>
    <property type="match status" value="1"/>
</dbReference>
<reference evidence="2" key="1">
    <citation type="journal article" date="2023" name="bioRxiv">
        <title>Improved chromosome-level genome assembly for marigold (Tagetes erecta).</title>
        <authorList>
            <person name="Jiang F."/>
            <person name="Yuan L."/>
            <person name="Wang S."/>
            <person name="Wang H."/>
            <person name="Xu D."/>
            <person name="Wang A."/>
            <person name="Fan W."/>
        </authorList>
    </citation>
    <scope>NUCLEOTIDE SEQUENCE</scope>
    <source>
        <strain evidence="2">WSJ</strain>
        <tissue evidence="2">Leaf</tissue>
    </source>
</reference>
<proteinExistence type="predicted"/>
<dbReference type="SMART" id="SM00256">
    <property type="entry name" value="FBOX"/>
    <property type="match status" value="1"/>
</dbReference>
<dbReference type="AlphaFoldDB" id="A0AAD8P6S0"/>
<evidence type="ECO:0000313" key="2">
    <source>
        <dbReference type="EMBL" id="KAK1435663.1"/>
    </source>
</evidence>
<gene>
    <name evidence="2" type="ORF">QVD17_01429</name>
</gene>
<accession>A0AAD8P6S0</accession>
<dbReference type="EMBL" id="JAUHHV010000001">
    <property type="protein sequence ID" value="KAK1435663.1"/>
    <property type="molecule type" value="Genomic_DNA"/>
</dbReference>
<dbReference type="InterPro" id="IPR001611">
    <property type="entry name" value="Leu-rich_rpt"/>
</dbReference>
<sequence>MNNLPDHIVCEIFSRIEDNVDRKSVSLTSKRFHSLDNQQRTYLHVKCDFNPNETLSSLCQRFPNLNKVEITFSLGRSRKHVNDQGLSILSNACTFLTDLTLSHCAAVTDTGLSSLAACSKLSSLKLNSIISITGRGMLPIVTSCTNLKKVHLISCSNFSILEWLECLGRKEKLEDLCIKYCRFIGEGALVKLGPTWGKIKRLHFDAGSNYMRLSHKLAVEQWQKQHVSSENMVELTLIKCMIIPGRGLVCILDKCKNLEKIHLDLCTGAQDCDIIGLAQNSRNLRAISIRVPSYYLTDTALVRLTDRSLKSLAQNCLQLESVSLSFSDGKTPSPPSFSLNGILNLIKTCPVKNLFLDGVFTFNNIGMEALCGCDHLQSLELVRCQEISDEGLECVAHNPWLRVLRLTRCVGVTDDGFKPLISSCKLETLVVNDCPQVSFMGVQGAAKSVSYSQNLDD</sequence>
<dbReference type="PROSITE" id="PS50181">
    <property type="entry name" value="FBOX"/>
    <property type="match status" value="1"/>
</dbReference>
<feature type="domain" description="F-box" evidence="1">
    <location>
        <begin position="1"/>
        <end position="45"/>
    </location>
</feature>
<dbReference type="Gene3D" id="3.80.10.10">
    <property type="entry name" value="Ribonuclease Inhibitor"/>
    <property type="match status" value="2"/>
</dbReference>
<dbReference type="InterPro" id="IPR001810">
    <property type="entry name" value="F-box_dom"/>
</dbReference>
<dbReference type="FunFam" id="3.80.10.10:FF:000690">
    <property type="entry name" value="F-box/LRR-repeat protein 14"/>
    <property type="match status" value="1"/>
</dbReference>
<dbReference type="InterPro" id="IPR057207">
    <property type="entry name" value="FBXL15_LRR"/>
</dbReference>
<dbReference type="FunFam" id="1.20.1280.50:FF:000023">
    <property type="entry name" value="F-box/LRR-repeat protein 4"/>
    <property type="match status" value="1"/>
</dbReference>
<organism evidence="2 3">
    <name type="scientific">Tagetes erecta</name>
    <name type="common">African marigold</name>
    <dbReference type="NCBI Taxonomy" id="13708"/>
    <lineage>
        <taxon>Eukaryota</taxon>
        <taxon>Viridiplantae</taxon>
        <taxon>Streptophyta</taxon>
        <taxon>Embryophyta</taxon>
        <taxon>Tracheophyta</taxon>
        <taxon>Spermatophyta</taxon>
        <taxon>Magnoliopsida</taxon>
        <taxon>eudicotyledons</taxon>
        <taxon>Gunneridae</taxon>
        <taxon>Pentapetalae</taxon>
        <taxon>asterids</taxon>
        <taxon>campanulids</taxon>
        <taxon>Asterales</taxon>
        <taxon>Asteraceae</taxon>
        <taxon>Asteroideae</taxon>
        <taxon>Heliantheae alliance</taxon>
        <taxon>Tageteae</taxon>
        <taxon>Tagetes</taxon>
    </lineage>
</organism>
<dbReference type="Pfam" id="PF25372">
    <property type="entry name" value="DUF7885"/>
    <property type="match status" value="1"/>
</dbReference>
<dbReference type="Gene3D" id="1.20.1280.50">
    <property type="match status" value="1"/>
</dbReference>
<evidence type="ECO:0000259" key="1">
    <source>
        <dbReference type="PROSITE" id="PS50181"/>
    </source>
</evidence>
<dbReference type="PANTHER" id="PTHR13318">
    <property type="entry name" value="PARTNER OF PAIRED, ISOFORM B-RELATED"/>
    <property type="match status" value="1"/>
</dbReference>
<dbReference type="SMART" id="SM00367">
    <property type="entry name" value="LRR_CC"/>
    <property type="match status" value="8"/>
</dbReference>
<dbReference type="GO" id="GO:0031146">
    <property type="term" value="P:SCF-dependent proteasomal ubiquitin-dependent protein catabolic process"/>
    <property type="evidence" value="ECO:0007669"/>
    <property type="project" value="TreeGrafter"/>
</dbReference>
<dbReference type="InterPro" id="IPR006553">
    <property type="entry name" value="Leu-rich_rpt_Cys-con_subtyp"/>
</dbReference>
<protein>
    <recommendedName>
        <fullName evidence="1">F-box domain-containing protein</fullName>
    </recommendedName>
</protein>
<evidence type="ECO:0000313" key="3">
    <source>
        <dbReference type="Proteomes" id="UP001229421"/>
    </source>
</evidence>
<name>A0AAD8P6S0_TARER</name>
<dbReference type="GO" id="GO:0019005">
    <property type="term" value="C:SCF ubiquitin ligase complex"/>
    <property type="evidence" value="ECO:0007669"/>
    <property type="project" value="TreeGrafter"/>
</dbReference>
<dbReference type="InterPro" id="IPR036047">
    <property type="entry name" value="F-box-like_dom_sf"/>
</dbReference>
<dbReference type="Pfam" id="PF13516">
    <property type="entry name" value="LRR_6"/>
    <property type="match status" value="2"/>
</dbReference>